<dbReference type="Pfam" id="PF17921">
    <property type="entry name" value="Integrase_H2C2"/>
    <property type="match status" value="1"/>
</dbReference>
<feature type="domain" description="Integrase zinc-binding" evidence="3">
    <location>
        <begin position="70"/>
        <end position="111"/>
    </location>
</feature>
<dbReference type="Gene3D" id="1.10.340.70">
    <property type="match status" value="1"/>
</dbReference>
<dbReference type="Proteomes" id="UP001432027">
    <property type="component" value="Unassembled WGS sequence"/>
</dbReference>
<sequence>MEKLREHHEEGIDERVMKILREYEGTRAQLERNNEEEVSREKEEKREEWRREQERDKWSRETREKVRDAELGHAGSKKLYQLLKREFMWGGLEKDVAAIVGKCTRCRLSNAQKRFVPQLVPRVVKEPLEMVAIDLLDLGRGLNGGSMQLLMKKTHTEVNERLKEEREKMKRQYDEKNRFRKNDEPKIGDRVYVKKEIRGE</sequence>
<feature type="non-terminal residue" evidence="4">
    <location>
        <position position="200"/>
    </location>
</feature>
<gene>
    <name evidence="4" type="ORF">PENTCL1PPCAC_2756</name>
</gene>
<evidence type="ECO:0000313" key="5">
    <source>
        <dbReference type="Proteomes" id="UP001432027"/>
    </source>
</evidence>
<keyword evidence="1" id="KW-0175">Coiled coil</keyword>
<evidence type="ECO:0000256" key="1">
    <source>
        <dbReference type="SAM" id="Coils"/>
    </source>
</evidence>
<dbReference type="EMBL" id="BTSX01000001">
    <property type="protein sequence ID" value="GMS80581.1"/>
    <property type="molecule type" value="Genomic_DNA"/>
</dbReference>
<dbReference type="InterPro" id="IPR041588">
    <property type="entry name" value="Integrase_H2C2"/>
</dbReference>
<feature type="region of interest" description="Disordered" evidence="2">
    <location>
        <begin position="30"/>
        <end position="65"/>
    </location>
</feature>
<evidence type="ECO:0000313" key="4">
    <source>
        <dbReference type="EMBL" id="GMS80581.1"/>
    </source>
</evidence>
<protein>
    <recommendedName>
        <fullName evidence="3">Integrase zinc-binding domain-containing protein</fullName>
    </recommendedName>
</protein>
<dbReference type="AlphaFoldDB" id="A0AAV5SBC8"/>
<evidence type="ECO:0000259" key="3">
    <source>
        <dbReference type="Pfam" id="PF17921"/>
    </source>
</evidence>
<comment type="caution">
    <text evidence="4">The sequence shown here is derived from an EMBL/GenBank/DDBJ whole genome shotgun (WGS) entry which is preliminary data.</text>
</comment>
<name>A0AAV5SBC8_9BILA</name>
<proteinExistence type="predicted"/>
<feature type="coiled-coil region" evidence="1">
    <location>
        <begin position="152"/>
        <end position="182"/>
    </location>
</feature>
<accession>A0AAV5SBC8</accession>
<keyword evidence="5" id="KW-1185">Reference proteome</keyword>
<organism evidence="4 5">
    <name type="scientific">Pristionchus entomophagus</name>
    <dbReference type="NCBI Taxonomy" id="358040"/>
    <lineage>
        <taxon>Eukaryota</taxon>
        <taxon>Metazoa</taxon>
        <taxon>Ecdysozoa</taxon>
        <taxon>Nematoda</taxon>
        <taxon>Chromadorea</taxon>
        <taxon>Rhabditida</taxon>
        <taxon>Rhabditina</taxon>
        <taxon>Diplogasteromorpha</taxon>
        <taxon>Diplogasteroidea</taxon>
        <taxon>Neodiplogasteridae</taxon>
        <taxon>Pristionchus</taxon>
    </lineage>
</organism>
<reference evidence="4" key="1">
    <citation type="submission" date="2023-10" db="EMBL/GenBank/DDBJ databases">
        <title>Genome assembly of Pristionchus species.</title>
        <authorList>
            <person name="Yoshida K."/>
            <person name="Sommer R.J."/>
        </authorList>
    </citation>
    <scope>NUCLEOTIDE SEQUENCE</scope>
    <source>
        <strain evidence="4">RS0144</strain>
    </source>
</reference>
<evidence type="ECO:0000256" key="2">
    <source>
        <dbReference type="SAM" id="MobiDB-lite"/>
    </source>
</evidence>